<feature type="compositionally biased region" description="Basic and acidic residues" evidence="6">
    <location>
        <begin position="208"/>
        <end position="221"/>
    </location>
</feature>
<dbReference type="EMBL" id="JAAIUW010000006">
    <property type="protein sequence ID" value="KAF7828171.1"/>
    <property type="molecule type" value="Genomic_DNA"/>
</dbReference>
<dbReference type="OrthoDB" id="777519at2759"/>
<dbReference type="PANTHER" id="PTHR31194">
    <property type="entry name" value="SHN SHINE , DNA BINDING / TRANSCRIPTION FACTOR"/>
    <property type="match status" value="1"/>
</dbReference>
<dbReference type="InterPro" id="IPR001471">
    <property type="entry name" value="AP2/ERF_dom"/>
</dbReference>
<dbReference type="Pfam" id="PF00847">
    <property type="entry name" value="AP2"/>
    <property type="match status" value="1"/>
</dbReference>
<gene>
    <name evidence="8" type="ORF">G2W53_019335</name>
</gene>
<dbReference type="GO" id="GO:0003677">
    <property type="term" value="F:DNA binding"/>
    <property type="evidence" value="ECO:0007669"/>
    <property type="project" value="UniProtKB-KW"/>
</dbReference>
<feature type="compositionally biased region" description="Basic and acidic residues" evidence="6">
    <location>
        <begin position="177"/>
        <end position="187"/>
    </location>
</feature>
<keyword evidence="5" id="KW-0539">Nucleus</keyword>
<comment type="caution">
    <text evidence="8">The sequence shown here is derived from an EMBL/GenBank/DDBJ whole genome shotgun (WGS) entry which is preliminary data.</text>
</comment>
<dbReference type="Gene3D" id="3.30.730.10">
    <property type="entry name" value="AP2/ERF domain"/>
    <property type="match status" value="1"/>
</dbReference>
<evidence type="ECO:0000256" key="6">
    <source>
        <dbReference type="SAM" id="MobiDB-lite"/>
    </source>
</evidence>
<evidence type="ECO:0000256" key="3">
    <source>
        <dbReference type="ARBA" id="ARBA00023125"/>
    </source>
</evidence>
<proteinExistence type="predicted"/>
<dbReference type="SMART" id="SM00380">
    <property type="entry name" value="AP2"/>
    <property type="match status" value="1"/>
</dbReference>
<evidence type="ECO:0000256" key="4">
    <source>
        <dbReference type="ARBA" id="ARBA00023163"/>
    </source>
</evidence>
<dbReference type="GO" id="GO:0005634">
    <property type="term" value="C:nucleus"/>
    <property type="evidence" value="ECO:0007669"/>
    <property type="project" value="UniProtKB-SubCell"/>
</dbReference>
<keyword evidence="2" id="KW-0805">Transcription regulation</keyword>
<feature type="domain" description="AP2/ERF" evidence="7">
    <location>
        <begin position="116"/>
        <end position="173"/>
    </location>
</feature>
<protein>
    <submittedName>
        <fullName evidence="8">Ethylene-responsive transcription factor CRF2-like</fullName>
    </submittedName>
</protein>
<dbReference type="InterPro" id="IPR016177">
    <property type="entry name" value="DNA-bd_dom_sf"/>
</dbReference>
<dbReference type="CDD" id="cd00018">
    <property type="entry name" value="AP2"/>
    <property type="match status" value="1"/>
</dbReference>
<dbReference type="InterPro" id="IPR050913">
    <property type="entry name" value="AP2/ERF_ERF"/>
</dbReference>
<dbReference type="GO" id="GO:0003700">
    <property type="term" value="F:DNA-binding transcription factor activity"/>
    <property type="evidence" value="ECO:0007669"/>
    <property type="project" value="InterPro"/>
</dbReference>
<evidence type="ECO:0000256" key="2">
    <source>
        <dbReference type="ARBA" id="ARBA00023015"/>
    </source>
</evidence>
<dbReference type="PRINTS" id="PR00367">
    <property type="entry name" value="ETHRSPELEMNT"/>
</dbReference>
<keyword evidence="3" id="KW-0238">DNA-binding</keyword>
<feature type="region of interest" description="Disordered" evidence="6">
    <location>
        <begin position="177"/>
        <end position="221"/>
    </location>
</feature>
<evidence type="ECO:0000256" key="1">
    <source>
        <dbReference type="ARBA" id="ARBA00004123"/>
    </source>
</evidence>
<keyword evidence="9" id="KW-1185">Reference proteome</keyword>
<dbReference type="PROSITE" id="PS51032">
    <property type="entry name" value="AP2_ERF"/>
    <property type="match status" value="1"/>
</dbReference>
<dbReference type="SUPFAM" id="SSF54171">
    <property type="entry name" value="DNA-binding domain"/>
    <property type="match status" value="1"/>
</dbReference>
<reference evidence="8" key="1">
    <citation type="submission" date="2020-09" db="EMBL/GenBank/DDBJ databases">
        <title>Genome-Enabled Discovery of Anthraquinone Biosynthesis in Senna tora.</title>
        <authorList>
            <person name="Kang S.-H."/>
            <person name="Pandey R.P."/>
            <person name="Lee C.-M."/>
            <person name="Sim J.-S."/>
            <person name="Jeong J.-T."/>
            <person name="Choi B.-S."/>
            <person name="Jung M."/>
            <person name="Ginzburg D."/>
            <person name="Zhao K."/>
            <person name="Won S.Y."/>
            <person name="Oh T.-J."/>
            <person name="Yu Y."/>
            <person name="Kim N.-H."/>
            <person name="Lee O.R."/>
            <person name="Lee T.-H."/>
            <person name="Bashyal P."/>
            <person name="Kim T.-S."/>
            <person name="Lee W.-H."/>
            <person name="Kawkins C."/>
            <person name="Kim C.-K."/>
            <person name="Kim J.S."/>
            <person name="Ahn B.O."/>
            <person name="Rhee S.Y."/>
            <person name="Sohng J.K."/>
        </authorList>
    </citation>
    <scope>NUCLEOTIDE SEQUENCE</scope>
    <source>
        <tissue evidence="8">Leaf</tissue>
    </source>
</reference>
<evidence type="ECO:0000256" key="5">
    <source>
        <dbReference type="ARBA" id="ARBA00023242"/>
    </source>
</evidence>
<evidence type="ECO:0000313" key="9">
    <source>
        <dbReference type="Proteomes" id="UP000634136"/>
    </source>
</evidence>
<sequence>MNPPSIQYTKHLHYTKFVPPEEQHRLSQANMKYPKVVRICVTDSDATDSSSDEEEREILSTRRRVRKFVNEITIEWSSSSNNDVVNVPKRKVSKSNRKSASGSRSRVGMKVSTGKKFRGVRQRPWGKWAAEIRDPLRRVRLWLGTYETAEEAAMVYDKAAIKLRGAEALTNFITPPGKKEAEEEHQKNLSSPKSVLHHSLSEEAEESVMTKDEMSEHCRDESSSFSEFPGDIFDFQMTSVPENIFNTGTAAVSVPETVYSDTFLGSCENFGLDDVDFGFGFGFGFSSWHRDEDYFQDIGDLFVSDPWPNGGVFPSCEEEIKEDLEDAKWQRNGRHWGEKEKREIMKMRFGSFGGYTNSDITRGGASCYLHTFIGTTLSLFYG</sequence>
<evidence type="ECO:0000259" key="7">
    <source>
        <dbReference type="PROSITE" id="PS51032"/>
    </source>
</evidence>
<comment type="subcellular location">
    <subcellularLocation>
        <location evidence="1">Nucleus</location>
    </subcellularLocation>
</comment>
<organism evidence="8 9">
    <name type="scientific">Senna tora</name>
    <dbReference type="NCBI Taxonomy" id="362788"/>
    <lineage>
        <taxon>Eukaryota</taxon>
        <taxon>Viridiplantae</taxon>
        <taxon>Streptophyta</taxon>
        <taxon>Embryophyta</taxon>
        <taxon>Tracheophyta</taxon>
        <taxon>Spermatophyta</taxon>
        <taxon>Magnoliopsida</taxon>
        <taxon>eudicotyledons</taxon>
        <taxon>Gunneridae</taxon>
        <taxon>Pentapetalae</taxon>
        <taxon>rosids</taxon>
        <taxon>fabids</taxon>
        <taxon>Fabales</taxon>
        <taxon>Fabaceae</taxon>
        <taxon>Caesalpinioideae</taxon>
        <taxon>Cassia clade</taxon>
        <taxon>Senna</taxon>
    </lineage>
</organism>
<dbReference type="AlphaFoldDB" id="A0A834WQL2"/>
<name>A0A834WQL2_9FABA</name>
<feature type="compositionally biased region" description="Basic residues" evidence="6">
    <location>
        <begin position="88"/>
        <end position="97"/>
    </location>
</feature>
<dbReference type="InterPro" id="IPR036955">
    <property type="entry name" value="AP2/ERF_dom_sf"/>
</dbReference>
<keyword evidence="4" id="KW-0804">Transcription</keyword>
<dbReference type="PANTHER" id="PTHR31194:SF140">
    <property type="entry name" value="ETHYLENE-RESPONSIVE TRANSCRIPTION FACTOR CRF2"/>
    <property type="match status" value="1"/>
</dbReference>
<dbReference type="FunFam" id="3.30.730.10:FF:000001">
    <property type="entry name" value="Ethylene-responsive transcription factor 2"/>
    <property type="match status" value="1"/>
</dbReference>
<accession>A0A834WQL2</accession>
<feature type="region of interest" description="Disordered" evidence="6">
    <location>
        <begin position="88"/>
        <end position="112"/>
    </location>
</feature>
<dbReference type="Proteomes" id="UP000634136">
    <property type="component" value="Unassembled WGS sequence"/>
</dbReference>
<evidence type="ECO:0000313" key="8">
    <source>
        <dbReference type="EMBL" id="KAF7828171.1"/>
    </source>
</evidence>